<name>A0A1T3NJ35_9ACTN</name>
<gene>
    <name evidence="1" type="ORF">B4N89_46030</name>
</gene>
<keyword evidence="2" id="KW-1185">Reference proteome</keyword>
<dbReference type="Proteomes" id="UP000190037">
    <property type="component" value="Unassembled WGS sequence"/>
</dbReference>
<dbReference type="STRING" id="159449.B4N89_46030"/>
<protein>
    <submittedName>
        <fullName evidence="1">Uncharacterized protein</fullName>
    </submittedName>
</protein>
<sequence>MTVELFDLAQRLHAQRTGRPAPRMVHAPVLRGTDPIAVAYQPRGGRPGLRIVGRGADAHVRPAGAVAVLSDLGIGPGAAPPTLVTAGSAALRTLAAQRIQDADVNMVVRWWERQAEFPVSVSVVDVVRACGRRWVCGTSPEHDHDPGVWLDWLRVHGTGAQALFDLYDKVTVGTPLPVLRVMAEGEQFAWDDAVARFGDGLPTVAPRSAAALELRLRCDATDLLESGLMADPLIRARYVHSGDVVHGTLAPVAAQTKNKVERHVLESDRLESRLRPGQGVVGWIGLPDGDTSRAAFTATIESIGNRRGRLVLNLRTSRVTAQHAGARVTVMPTPVVAAMQAHGRRVAESLRRRGSWLTTRKPPSRAGRNVPMEVVWAAADTDV</sequence>
<dbReference type="AlphaFoldDB" id="A0A1T3NJ35"/>
<reference evidence="1 2" key="1">
    <citation type="submission" date="2017-03" db="EMBL/GenBank/DDBJ databases">
        <title>Draft genome sequence of Streptomyces scabrisporus NF3, endophyte isolated from Amphipterygium adstringens.</title>
        <authorList>
            <person name="Vazquez M."/>
            <person name="Ceapa C.D."/>
            <person name="Rodriguez Luna D."/>
            <person name="Sanchez Esquivel S."/>
        </authorList>
    </citation>
    <scope>NUCLEOTIDE SEQUENCE [LARGE SCALE GENOMIC DNA]</scope>
    <source>
        <strain evidence="1 2">NF3</strain>
    </source>
</reference>
<evidence type="ECO:0000313" key="1">
    <source>
        <dbReference type="EMBL" id="OPC76834.1"/>
    </source>
</evidence>
<dbReference type="EMBL" id="MWQN01000005">
    <property type="protein sequence ID" value="OPC76834.1"/>
    <property type="molecule type" value="Genomic_DNA"/>
</dbReference>
<comment type="caution">
    <text evidence="1">The sequence shown here is derived from an EMBL/GenBank/DDBJ whole genome shotgun (WGS) entry which is preliminary data.</text>
</comment>
<proteinExistence type="predicted"/>
<organism evidence="1 2">
    <name type="scientific">Embleya scabrispora</name>
    <dbReference type="NCBI Taxonomy" id="159449"/>
    <lineage>
        <taxon>Bacteria</taxon>
        <taxon>Bacillati</taxon>
        <taxon>Actinomycetota</taxon>
        <taxon>Actinomycetes</taxon>
        <taxon>Kitasatosporales</taxon>
        <taxon>Streptomycetaceae</taxon>
        <taxon>Embleya</taxon>
    </lineage>
</organism>
<evidence type="ECO:0000313" key="2">
    <source>
        <dbReference type="Proteomes" id="UP000190037"/>
    </source>
</evidence>
<dbReference type="OrthoDB" id="4453671at2"/>
<accession>A0A1T3NJ35</accession>
<dbReference type="RefSeq" id="WP_078982683.1">
    <property type="nucleotide sequence ID" value="NZ_MWQN01000005.1"/>
</dbReference>